<name>A0A0R2CRE5_9LACO</name>
<comment type="caution">
    <text evidence="1">The sequence shown here is derived from an EMBL/GenBank/DDBJ whole genome shotgun (WGS) entry which is preliminary data.</text>
</comment>
<dbReference type="PATRIC" id="fig|1423802.4.peg.1339"/>
<reference evidence="1 2" key="1">
    <citation type="journal article" date="2015" name="Genome Announc.">
        <title>Expanding the biotechnology potential of lactobacilli through comparative genomics of 213 strains and associated genera.</title>
        <authorList>
            <person name="Sun Z."/>
            <person name="Harris H.M."/>
            <person name="McCann A."/>
            <person name="Guo C."/>
            <person name="Argimon S."/>
            <person name="Zhang W."/>
            <person name="Yang X."/>
            <person name="Jeffery I.B."/>
            <person name="Cooney J.C."/>
            <person name="Kagawa T.F."/>
            <person name="Liu W."/>
            <person name="Song Y."/>
            <person name="Salvetti E."/>
            <person name="Wrobel A."/>
            <person name="Rasinkangas P."/>
            <person name="Parkhill J."/>
            <person name="Rea M.C."/>
            <person name="O'Sullivan O."/>
            <person name="Ritari J."/>
            <person name="Douillard F.P."/>
            <person name="Paul Ross R."/>
            <person name="Yang R."/>
            <person name="Briner A.E."/>
            <person name="Felis G.E."/>
            <person name="de Vos W.M."/>
            <person name="Barrangou R."/>
            <person name="Klaenhammer T.R."/>
            <person name="Caufield P.W."/>
            <person name="Cui Y."/>
            <person name="Zhang H."/>
            <person name="O'Toole P.W."/>
        </authorList>
    </citation>
    <scope>NUCLEOTIDE SEQUENCE [LARGE SCALE GENOMIC DNA]</scope>
    <source>
        <strain evidence="1 2">DSM 24302</strain>
    </source>
</reference>
<evidence type="ECO:0000313" key="1">
    <source>
        <dbReference type="EMBL" id="KRM94366.1"/>
    </source>
</evidence>
<accession>A0A0R2CRE5</accession>
<dbReference type="Proteomes" id="UP000051256">
    <property type="component" value="Unassembled WGS sequence"/>
</dbReference>
<proteinExistence type="predicted"/>
<keyword evidence="2" id="KW-1185">Reference proteome</keyword>
<protein>
    <submittedName>
        <fullName evidence="1">Uncharacterized protein</fullName>
    </submittedName>
</protein>
<evidence type="ECO:0000313" key="2">
    <source>
        <dbReference type="Proteomes" id="UP000051256"/>
    </source>
</evidence>
<sequence length="59" mass="6859">MAENTDWLLQQVEELKKKQPAYEDRAFLTALQTVIKEQASRSAQIQGELDGRLWNPGKW</sequence>
<dbReference type="STRING" id="1423802.FC56_GL001320"/>
<dbReference type="RefSeq" id="WP_054670054.1">
    <property type="nucleotide sequence ID" value="NZ_AYZR01000004.1"/>
</dbReference>
<dbReference type="AlphaFoldDB" id="A0A0R2CRE5"/>
<gene>
    <name evidence="1" type="ORF">FC56_GL001320</name>
</gene>
<dbReference type="EMBL" id="AYZR01000004">
    <property type="protein sequence ID" value="KRM94366.1"/>
    <property type="molecule type" value="Genomic_DNA"/>
</dbReference>
<organism evidence="1 2">
    <name type="scientific">Lentilactobacillus senioris DSM 24302 = JCM 17472</name>
    <dbReference type="NCBI Taxonomy" id="1423802"/>
    <lineage>
        <taxon>Bacteria</taxon>
        <taxon>Bacillati</taxon>
        <taxon>Bacillota</taxon>
        <taxon>Bacilli</taxon>
        <taxon>Lactobacillales</taxon>
        <taxon>Lactobacillaceae</taxon>
        <taxon>Lentilactobacillus</taxon>
    </lineage>
</organism>